<accession>A0AAJ4Z967</accession>
<dbReference type="InterPro" id="IPR003825">
    <property type="entry name" value="Colicin-V_CvpA"/>
</dbReference>
<protein>
    <submittedName>
        <fullName evidence="8">Pur regulon 18 kDa protein</fullName>
    </submittedName>
</protein>
<dbReference type="AlphaFoldDB" id="A0AAJ4Z967"/>
<dbReference type="PANTHER" id="PTHR36926:SF1">
    <property type="entry name" value="COLICIN V PRODUCTION PROTEIN"/>
    <property type="match status" value="1"/>
</dbReference>
<dbReference type="KEGG" id="ppul:RO07_25330"/>
<evidence type="ECO:0000313" key="8">
    <source>
        <dbReference type="EMBL" id="SUA89098.1"/>
    </source>
</evidence>
<dbReference type="InterPro" id="IPR052719">
    <property type="entry name" value="CvpA-like"/>
</dbReference>
<keyword evidence="2 6" id="KW-0812">Transmembrane</keyword>
<evidence type="ECO:0000256" key="5">
    <source>
        <dbReference type="SAM" id="MobiDB-lite"/>
    </source>
</evidence>
<reference evidence="9" key="1">
    <citation type="submission" date="2014-12" db="EMBL/GenBank/DDBJ databases">
        <title>Complete Genome Sequencing of Pandoraea pulmonicola DSM 16583.</title>
        <authorList>
            <person name="Chan K.-G."/>
        </authorList>
    </citation>
    <scope>NUCLEOTIDE SEQUENCE [LARGE SCALE GENOMIC DNA]</scope>
    <source>
        <strain evidence="9">DSM 16583</strain>
    </source>
</reference>
<dbReference type="Pfam" id="PF02674">
    <property type="entry name" value="Colicin_V"/>
    <property type="match status" value="1"/>
</dbReference>
<dbReference type="GO" id="GO:0009403">
    <property type="term" value="P:toxin biosynthetic process"/>
    <property type="evidence" value="ECO:0007669"/>
    <property type="project" value="InterPro"/>
</dbReference>
<dbReference type="Proteomes" id="UP000035086">
    <property type="component" value="Chromosome"/>
</dbReference>
<sequence length="322" mass="32782">MGDSVHGGLLTVVDYAAIAILIGSMLLGMLRGLVRELFNLVGWVVAFFVARAFGPTVAHWLPADLPGGEMTQGALGFLLVLVAVVFGAGIVSALVGRMTDLIGLRPADRGLGMLFGIVRGALLLMLLMVAARLTALPQQPAWQHSLTRPWVEAGLERLMPYLPEPVQHYLRKPEAAVPGGPSVPGVNSLNVPIPLPQLEPYRGSPAPSPGTPEAPNALPRGSGQGASAGRAIQTGQGGQSGIGSVGETGMQGAQAQPVGQRTRGDGARASGISALMGGDMMHSGRGLTSQGGSGAAGAQSQGWGMRSGGSAAPSTGLQKVSE</sequence>
<evidence type="ECO:0000256" key="6">
    <source>
        <dbReference type="SAM" id="Phobius"/>
    </source>
</evidence>
<dbReference type="Proteomes" id="UP000254589">
    <property type="component" value="Unassembled WGS sequence"/>
</dbReference>
<reference evidence="8 10" key="3">
    <citation type="submission" date="2018-06" db="EMBL/GenBank/DDBJ databases">
        <authorList>
            <consortium name="Pathogen Informatics"/>
            <person name="Doyle S."/>
        </authorList>
    </citation>
    <scope>NUCLEOTIDE SEQUENCE [LARGE SCALE GENOMIC DNA]</scope>
    <source>
        <strain evidence="8 10">NCTC13159</strain>
    </source>
</reference>
<evidence type="ECO:0000256" key="4">
    <source>
        <dbReference type="ARBA" id="ARBA00023136"/>
    </source>
</evidence>
<evidence type="ECO:0000256" key="2">
    <source>
        <dbReference type="ARBA" id="ARBA00022692"/>
    </source>
</evidence>
<dbReference type="PANTHER" id="PTHR36926">
    <property type="entry name" value="COLICIN V PRODUCTION PROTEIN"/>
    <property type="match status" value="1"/>
</dbReference>
<name>A0AAJ4Z967_PANPU</name>
<dbReference type="GO" id="GO:0016020">
    <property type="term" value="C:membrane"/>
    <property type="evidence" value="ECO:0007669"/>
    <property type="project" value="UniProtKB-SubCell"/>
</dbReference>
<feature type="compositionally biased region" description="Gly residues" evidence="5">
    <location>
        <begin position="235"/>
        <end position="246"/>
    </location>
</feature>
<organism evidence="8 10">
    <name type="scientific">Pandoraea pulmonicola</name>
    <dbReference type="NCBI Taxonomy" id="93221"/>
    <lineage>
        <taxon>Bacteria</taxon>
        <taxon>Pseudomonadati</taxon>
        <taxon>Pseudomonadota</taxon>
        <taxon>Betaproteobacteria</taxon>
        <taxon>Burkholderiales</taxon>
        <taxon>Burkholderiaceae</taxon>
        <taxon>Pandoraea</taxon>
    </lineage>
</organism>
<feature type="region of interest" description="Disordered" evidence="5">
    <location>
        <begin position="188"/>
        <end position="322"/>
    </location>
</feature>
<reference evidence="7" key="2">
    <citation type="submission" date="2016-11" db="EMBL/GenBank/DDBJ databases">
        <title>Complete Genome Sequencing of Pandoraea pulmonicola DSM 16583.</title>
        <authorList>
            <person name="Chan K.-G."/>
        </authorList>
    </citation>
    <scope>NUCLEOTIDE SEQUENCE</scope>
    <source>
        <strain evidence="7">DSM 16583</strain>
    </source>
</reference>
<feature type="transmembrane region" description="Helical" evidence="6">
    <location>
        <begin position="37"/>
        <end position="54"/>
    </location>
</feature>
<dbReference type="EMBL" id="CP010310">
    <property type="protein sequence ID" value="APD13427.1"/>
    <property type="molecule type" value="Genomic_DNA"/>
</dbReference>
<feature type="transmembrane region" description="Helical" evidence="6">
    <location>
        <begin position="74"/>
        <end position="98"/>
    </location>
</feature>
<evidence type="ECO:0000256" key="1">
    <source>
        <dbReference type="ARBA" id="ARBA00004141"/>
    </source>
</evidence>
<keyword evidence="3 6" id="KW-1133">Transmembrane helix</keyword>
<dbReference type="EMBL" id="UGSJ01000001">
    <property type="protein sequence ID" value="SUA89098.1"/>
    <property type="molecule type" value="Genomic_DNA"/>
</dbReference>
<feature type="transmembrane region" description="Helical" evidence="6">
    <location>
        <begin position="110"/>
        <end position="131"/>
    </location>
</feature>
<comment type="subcellular location">
    <subcellularLocation>
        <location evidence="1">Membrane</location>
        <topology evidence="1">Multi-pass membrane protein</topology>
    </subcellularLocation>
</comment>
<evidence type="ECO:0000313" key="9">
    <source>
        <dbReference type="Proteomes" id="UP000035086"/>
    </source>
</evidence>
<keyword evidence="9" id="KW-1185">Reference proteome</keyword>
<evidence type="ECO:0000313" key="7">
    <source>
        <dbReference type="EMBL" id="APD13427.1"/>
    </source>
</evidence>
<feature type="compositionally biased region" description="Low complexity" evidence="5">
    <location>
        <begin position="225"/>
        <end position="234"/>
    </location>
</feature>
<proteinExistence type="predicted"/>
<gene>
    <name evidence="8" type="primary">cvpA</name>
    <name evidence="8" type="ORF">NCTC13159_00559</name>
    <name evidence="7" type="ORF">RO07_25330</name>
</gene>
<keyword evidence="4 6" id="KW-0472">Membrane</keyword>
<dbReference type="RefSeq" id="WP_052267175.1">
    <property type="nucleotide sequence ID" value="NZ_CP010310.2"/>
</dbReference>
<feature type="compositionally biased region" description="Polar residues" evidence="5">
    <location>
        <begin position="312"/>
        <end position="322"/>
    </location>
</feature>
<feature type="transmembrane region" description="Helical" evidence="6">
    <location>
        <begin position="12"/>
        <end position="30"/>
    </location>
</feature>
<evidence type="ECO:0000256" key="3">
    <source>
        <dbReference type="ARBA" id="ARBA00022989"/>
    </source>
</evidence>
<evidence type="ECO:0000313" key="10">
    <source>
        <dbReference type="Proteomes" id="UP000254589"/>
    </source>
</evidence>